<dbReference type="EMBL" id="MGKP01000001">
    <property type="protein sequence ID" value="OGN30007.1"/>
    <property type="molecule type" value="Genomic_DNA"/>
</dbReference>
<proteinExistence type="predicted"/>
<dbReference type="InterPro" id="IPR011051">
    <property type="entry name" value="RmlC_Cupin_sf"/>
</dbReference>
<evidence type="ECO:0000313" key="2">
    <source>
        <dbReference type="Proteomes" id="UP000179047"/>
    </source>
</evidence>
<sequence length="126" mass="14211">MDRIIYKKTLVALKVSPIAHGSIPLTDGKEPMQVVALKHKKGSYLKAHAHAPRERITAKMQECLMVRKGKLKVDLYGPDKKLFKKIFLNPGQVLIVMNGGIGIHVMQDAEFFEFKNGPFKEDKVLI</sequence>
<dbReference type="AlphaFoldDB" id="A0A1F8GX83"/>
<gene>
    <name evidence="1" type="ORF">A3A33_01640</name>
</gene>
<dbReference type="Proteomes" id="UP000179047">
    <property type="component" value="Unassembled WGS sequence"/>
</dbReference>
<comment type="caution">
    <text evidence="1">The sequence shown here is derived from an EMBL/GenBank/DDBJ whole genome shotgun (WGS) entry which is preliminary data.</text>
</comment>
<reference evidence="1 2" key="1">
    <citation type="journal article" date="2016" name="Nat. Commun.">
        <title>Thousands of microbial genomes shed light on interconnected biogeochemical processes in an aquifer system.</title>
        <authorList>
            <person name="Anantharaman K."/>
            <person name="Brown C.T."/>
            <person name="Hug L.A."/>
            <person name="Sharon I."/>
            <person name="Castelle C.J."/>
            <person name="Probst A.J."/>
            <person name="Thomas B.C."/>
            <person name="Singh A."/>
            <person name="Wilkins M.J."/>
            <person name="Karaoz U."/>
            <person name="Brodie E.L."/>
            <person name="Williams K.H."/>
            <person name="Hubbard S.S."/>
            <person name="Banfield J.F."/>
        </authorList>
    </citation>
    <scope>NUCLEOTIDE SEQUENCE [LARGE SCALE GENOMIC DNA]</scope>
</reference>
<name>A0A1F8GX83_9BACT</name>
<organism evidence="1 2">
    <name type="scientific">Candidatus Yanofskybacteria bacterium RIFCSPLOWO2_01_FULL_49_25</name>
    <dbReference type="NCBI Taxonomy" id="1802701"/>
    <lineage>
        <taxon>Bacteria</taxon>
        <taxon>Candidatus Yanofskyibacteriota</taxon>
    </lineage>
</organism>
<protein>
    <submittedName>
        <fullName evidence="1">Uncharacterized protein</fullName>
    </submittedName>
</protein>
<accession>A0A1F8GX83</accession>
<evidence type="ECO:0000313" key="1">
    <source>
        <dbReference type="EMBL" id="OGN30007.1"/>
    </source>
</evidence>
<dbReference type="SUPFAM" id="SSF51182">
    <property type="entry name" value="RmlC-like cupins"/>
    <property type="match status" value="1"/>
</dbReference>
<dbReference type="STRING" id="1802701.A3A33_01640"/>